<dbReference type="EMBL" id="AAAPCR010000022">
    <property type="protein sequence ID" value="EAD8147487.1"/>
    <property type="molecule type" value="Genomic_DNA"/>
</dbReference>
<dbReference type="EMBL" id="AABGFX010000015">
    <property type="protein sequence ID" value="EAH3128383.1"/>
    <property type="molecule type" value="Genomic_DNA"/>
</dbReference>
<keyword evidence="5" id="KW-0472">Membrane</keyword>
<dbReference type="Gene3D" id="3.90.1720.10">
    <property type="entry name" value="endopeptidase domain like (from Nostoc punctiforme)"/>
    <property type="match status" value="1"/>
</dbReference>
<evidence type="ECO:0000313" key="16">
    <source>
        <dbReference type="EMBL" id="ECL0132220.1"/>
    </source>
</evidence>
<feature type="transmembrane region" description="Helical" evidence="5">
    <location>
        <begin position="20"/>
        <end position="43"/>
    </location>
</feature>
<dbReference type="Proteomes" id="UP000371553">
    <property type="component" value="Unassembled WGS sequence"/>
</dbReference>
<keyword evidence="5" id="KW-0812">Transmembrane</keyword>
<dbReference type="Proteomes" id="UP000470497">
    <property type="component" value="Unassembled WGS sequence"/>
</dbReference>
<dbReference type="PANTHER" id="PTHR47053:SF5">
    <property type="entry name" value="BIFUNCTIONAL MURAMIDASE_DL-ENDOPEPTIDASE CWLT"/>
    <property type="match status" value="1"/>
</dbReference>
<evidence type="ECO:0000313" key="10">
    <source>
        <dbReference type="EMBL" id="EAG9858303.1"/>
    </source>
</evidence>
<dbReference type="Pfam" id="PF00877">
    <property type="entry name" value="NLPC_P60"/>
    <property type="match status" value="1"/>
</dbReference>
<evidence type="ECO:0000313" key="8">
    <source>
        <dbReference type="EMBL" id="EAD8147487.1"/>
    </source>
</evidence>
<organism evidence="16 24">
    <name type="scientific">Listeria monocytogenes</name>
    <dbReference type="NCBI Taxonomy" id="1639"/>
    <lineage>
        <taxon>Bacteria</taxon>
        <taxon>Bacillati</taxon>
        <taxon>Bacillota</taxon>
        <taxon>Bacilli</taxon>
        <taxon>Bacillales</taxon>
        <taxon>Listeriaceae</taxon>
        <taxon>Listeria</taxon>
    </lineage>
</organism>
<evidence type="ECO:0000313" key="7">
    <source>
        <dbReference type="EMBL" id="EAC4483984.1"/>
    </source>
</evidence>
<evidence type="ECO:0000313" key="23">
    <source>
        <dbReference type="Proteomes" id="UP000470497"/>
    </source>
</evidence>
<dbReference type="InterPro" id="IPR000064">
    <property type="entry name" value="NLP_P60_dom"/>
</dbReference>
<dbReference type="Proteomes" id="UP000478945">
    <property type="component" value="Unassembled WGS sequence"/>
</dbReference>
<reference evidence="8 21" key="1">
    <citation type="submission" date="2018-06" db="EMBL/GenBank/DDBJ databases">
        <authorList>
            <consortium name="GenomeTrakr: Next Generation Sequencing Network for Food Pathogen Tracability"/>
        </authorList>
    </citation>
    <scope>NUCLEOTIDE SEQUENCE [LARGE SCALE GENOMIC DNA]</scope>
    <source>
        <strain evidence="14 20">FDA00014472</strain>
        <strain evidence="8 21">NYAG13B12507-5</strain>
    </source>
</reference>
<dbReference type="Proteomes" id="UP000193519">
    <property type="component" value="Plasmid pLM58-55"/>
</dbReference>
<gene>
    <name evidence="18" type="ORF">BES38_14965</name>
    <name evidence="8" type="ORF">CD20_15670</name>
    <name evidence="12" type="ORF">D4271_14335</name>
    <name evidence="10" type="ORF">D4C60_14975</name>
    <name evidence="11" type="ORF">D4D89_14270</name>
    <name evidence="13" type="ORF">D5M70_13800</name>
    <name evidence="7" type="ORF">E0I39_13880</name>
    <name evidence="9" type="ORF">E1V33_13315</name>
    <name evidence="15" type="ORF">FJL26_14335</name>
    <name evidence="16" type="ORF">FJU19_14040</name>
    <name evidence="14" type="ORF">FPL45_15465</name>
    <name evidence="17" type="ORF">G3R95_002844</name>
</gene>
<dbReference type="GO" id="GO:0006508">
    <property type="term" value="P:proteolysis"/>
    <property type="evidence" value="ECO:0007669"/>
    <property type="project" value="UniProtKB-KW"/>
</dbReference>
<sequence>MYKKINPKAAIKVATFKLKFWLLLIVVALFLLVGIIQTVGVVIGGGTAGDGAADYDGSEGDGLNTITSGAFNQEKWDAAFSKAGVLKDKGAAYIKYAKQYQIDPVLLAAISFHETGWGTSNMVKTKNNVGGMMSASGGMVFASLDEGIERMANTVHNRIFKDGKNTIEALGSVYAPLGATNDPTGLNQNWIPTIKQYILELGGGFATGSGGGKSIHLSNKQVKKMMDAAAPYEGTPYLLGGTNIQTGIDCSALMQWMFRKIDINLPRTAQQQYDHTKRVEESELRPGDLVFYTKTYNAGRPVTHVAFYLGDGNVFQASGNKINYSSINNSYWRAHLYGFGRVAEFN</sequence>
<dbReference type="Proteomes" id="UP000529135">
    <property type="component" value="Unassembled WGS sequence"/>
</dbReference>
<feature type="domain" description="NlpC/P60" evidence="6">
    <location>
        <begin position="219"/>
        <end position="343"/>
    </location>
</feature>
<dbReference type="EMBL" id="CP098508">
    <property type="protein sequence ID" value="UUJ81136.1"/>
    <property type="molecule type" value="Genomic_DNA"/>
</dbReference>
<evidence type="ECO:0000313" key="14">
    <source>
        <dbReference type="EMBL" id="ECH7212727.1"/>
    </source>
</evidence>
<evidence type="ECO:0000313" key="24">
    <source>
        <dbReference type="Proteomes" id="UP000478945"/>
    </source>
</evidence>
<evidence type="ECO:0000313" key="28">
    <source>
        <dbReference type="Proteomes" id="UP000548826"/>
    </source>
</evidence>
<evidence type="ECO:0000256" key="4">
    <source>
        <dbReference type="ARBA" id="ARBA00022807"/>
    </source>
</evidence>
<geneLocation type="plasmid" evidence="18 19">
    <name>pLM58-55</name>
</geneLocation>
<dbReference type="Proteomes" id="UP000525068">
    <property type="component" value="Unassembled WGS sequence"/>
</dbReference>
<dbReference type="EMBL" id="AABEQV010000014">
    <property type="protein sequence ID" value="EAG9858303.1"/>
    <property type="molecule type" value="Genomic_DNA"/>
</dbReference>
<dbReference type="Pfam" id="PF01832">
    <property type="entry name" value="Glucosaminidase"/>
    <property type="match status" value="1"/>
</dbReference>
<dbReference type="Proteomes" id="UP000548826">
    <property type="component" value="Unassembled WGS sequence"/>
</dbReference>
<evidence type="ECO:0000256" key="3">
    <source>
        <dbReference type="ARBA" id="ARBA00022801"/>
    </source>
</evidence>
<keyword evidence="5" id="KW-1133">Transmembrane helix</keyword>
<evidence type="ECO:0000313" key="17">
    <source>
        <dbReference type="EMBL" id="EDP8411265.1"/>
    </source>
</evidence>
<dbReference type="Proteomes" id="UP000517258">
    <property type="component" value="Unassembled WGS sequence"/>
</dbReference>
<dbReference type="GO" id="GO:0004040">
    <property type="term" value="F:amidase activity"/>
    <property type="evidence" value="ECO:0007669"/>
    <property type="project" value="InterPro"/>
</dbReference>
<evidence type="ECO:0000313" key="11">
    <source>
        <dbReference type="EMBL" id="EAH0219487.1"/>
    </source>
</evidence>
<dbReference type="EMBL" id="AAJEGI010000015">
    <property type="protein sequence ID" value="ECK9839515.1"/>
    <property type="molecule type" value="Genomic_DNA"/>
</dbReference>
<dbReference type="EMBL" id="AAJEKY010000014">
    <property type="protein sequence ID" value="ECL0132220.1"/>
    <property type="molecule type" value="Genomic_DNA"/>
</dbReference>
<dbReference type="PANTHER" id="PTHR47053">
    <property type="entry name" value="MUREIN DD-ENDOPEPTIDASE MEPH-RELATED"/>
    <property type="match status" value="1"/>
</dbReference>
<dbReference type="Proteomes" id="UP000413786">
    <property type="component" value="Unassembled WGS sequence"/>
</dbReference>
<keyword evidence="2" id="KW-0645">Protease</keyword>
<dbReference type="PROSITE" id="PS51935">
    <property type="entry name" value="NLPC_P60"/>
    <property type="match status" value="1"/>
</dbReference>
<evidence type="ECO:0000313" key="12">
    <source>
        <dbReference type="EMBL" id="EAH1616593.1"/>
    </source>
</evidence>
<evidence type="ECO:0000313" key="13">
    <source>
        <dbReference type="EMBL" id="EAH3128383.1"/>
    </source>
</evidence>
<dbReference type="Proteomes" id="UP000352246">
    <property type="component" value="Unassembled WGS sequence"/>
</dbReference>
<evidence type="ECO:0000313" key="19">
    <source>
        <dbReference type="Proteomes" id="UP000193519"/>
    </source>
</evidence>
<evidence type="ECO:0000313" key="25">
    <source>
        <dbReference type="Proteomes" id="UP000517258"/>
    </source>
</evidence>
<keyword evidence="18" id="KW-0614">Plasmid</keyword>
<dbReference type="EMBL" id="AAISWI010000026">
    <property type="protein sequence ID" value="ECH7212727.1"/>
    <property type="molecule type" value="Genomic_DNA"/>
</dbReference>
<dbReference type="InterPro" id="IPR038765">
    <property type="entry name" value="Papain-like_cys_pep_sf"/>
</dbReference>
<dbReference type="RefSeq" id="WP_049955712.1">
    <property type="nucleotide sequence ID" value="NZ_BAAFVI010000019.1"/>
</dbReference>
<protein>
    <submittedName>
        <fullName evidence="16">Cell wall hydrolase</fullName>
    </submittedName>
    <submittedName>
        <fullName evidence="18">NlpC/P60 family protein</fullName>
    </submittedName>
</protein>
<dbReference type="InterPro" id="IPR002901">
    <property type="entry name" value="MGlyc_endo_b_GlcNAc-like_dom"/>
</dbReference>
<dbReference type="InterPro" id="IPR051202">
    <property type="entry name" value="Peptidase_C40"/>
</dbReference>
<dbReference type="EMBL" id="AANOZB010000013">
    <property type="protein sequence ID" value="EDP8411265.1"/>
    <property type="molecule type" value="Genomic_DNA"/>
</dbReference>
<accession>A0A5M1AGM5</accession>
<dbReference type="SUPFAM" id="SSF54001">
    <property type="entry name" value="Cysteine proteinases"/>
    <property type="match status" value="1"/>
</dbReference>
<evidence type="ECO:0000313" key="27">
    <source>
        <dbReference type="Proteomes" id="UP000529135"/>
    </source>
</evidence>
<evidence type="ECO:0000313" key="22">
    <source>
        <dbReference type="Proteomes" id="UP000413786"/>
    </source>
</evidence>
<evidence type="ECO:0000313" key="15">
    <source>
        <dbReference type="EMBL" id="ECK9839515.1"/>
    </source>
</evidence>
<dbReference type="AlphaFoldDB" id="A0A5M1AGM5"/>
<dbReference type="GO" id="GO:0008234">
    <property type="term" value="F:cysteine-type peptidase activity"/>
    <property type="evidence" value="ECO:0007669"/>
    <property type="project" value="UniProtKB-KW"/>
</dbReference>
<evidence type="ECO:0000259" key="6">
    <source>
        <dbReference type="PROSITE" id="PS51935"/>
    </source>
</evidence>
<proteinExistence type="inferred from homology"/>
<reference evidence="16 24" key="2">
    <citation type="submission" date="2019-06" db="EMBL/GenBank/DDBJ databases">
        <authorList>
            <person name="Ashton P.M."/>
            <person name="Dallman T."/>
            <person name="Nair S."/>
            <person name="De Pinna E."/>
            <person name="Peters T."/>
            <person name="Grant K."/>
        </authorList>
    </citation>
    <scope>NUCLEOTIDE SEQUENCE [LARGE SCALE GENOMIC DNA]</scope>
    <source>
        <strain evidence="10 28">429821</strain>
        <strain evidence="12 26">562417</strain>
        <strain evidence="13 27">562428</strain>
        <strain evidence="11 25">563356</strain>
        <strain evidence="7 22">688377</strain>
        <strain evidence="15">758776</strain>
        <strain evidence="16 24">760311</strain>
        <strain evidence="17 23">883775</strain>
        <strain evidence="9">RL15000161</strain>
    </source>
</reference>
<name>A0A5M1AGM5_LISMN</name>
<evidence type="ECO:0000313" key="20">
    <source>
        <dbReference type="Proteomes" id="UP000352246"/>
    </source>
</evidence>
<evidence type="ECO:0000313" key="26">
    <source>
        <dbReference type="Proteomes" id="UP000525068"/>
    </source>
</evidence>
<evidence type="ECO:0000256" key="1">
    <source>
        <dbReference type="ARBA" id="ARBA00007074"/>
    </source>
</evidence>
<dbReference type="EMBL" id="AAARIE010000021">
    <property type="protein sequence ID" value="EAE2661140.1"/>
    <property type="molecule type" value="Genomic_DNA"/>
</dbReference>
<evidence type="ECO:0000313" key="21">
    <source>
        <dbReference type="Proteomes" id="UP000371553"/>
    </source>
</evidence>
<evidence type="ECO:0000256" key="2">
    <source>
        <dbReference type="ARBA" id="ARBA00022670"/>
    </source>
</evidence>
<dbReference type="Proteomes" id="UP000383365">
    <property type="component" value="Unassembled WGS sequence"/>
</dbReference>
<dbReference type="EMBL" id="AAAIJX010000013">
    <property type="protein sequence ID" value="EAC4483984.1"/>
    <property type="molecule type" value="Genomic_DNA"/>
</dbReference>
<comment type="similarity">
    <text evidence="1">Belongs to the peptidase C40 family.</text>
</comment>
<reference evidence="18" key="3">
    <citation type="submission" date="2022-06" db="EMBL/GenBank/DDBJ databases">
        <title>Complete genomes of Listeria monocytogenes strains L58-55 and 6179.</title>
        <authorList>
            <person name="Schmitz-Esser S."/>
            <person name="Tibbs-Cortes B.W."/>
        </authorList>
    </citation>
    <scope>NUCLEOTIDE SEQUENCE</scope>
    <source>
        <strain evidence="18">L58-55</strain>
        <plasmid evidence="18">pLM58-55</plasmid>
    </source>
</reference>
<evidence type="ECO:0000313" key="18">
    <source>
        <dbReference type="EMBL" id="UUJ81136.1"/>
    </source>
</evidence>
<dbReference type="Gene3D" id="1.10.530.10">
    <property type="match status" value="1"/>
</dbReference>
<evidence type="ECO:0000313" key="9">
    <source>
        <dbReference type="EMBL" id="EAE2661140.1"/>
    </source>
</evidence>
<keyword evidence="4" id="KW-0788">Thiol protease</keyword>
<keyword evidence="3 16" id="KW-0378">Hydrolase</keyword>
<dbReference type="EMBL" id="AABEVI010000014">
    <property type="protein sequence ID" value="EAH0219487.1"/>
    <property type="molecule type" value="Genomic_DNA"/>
</dbReference>
<evidence type="ECO:0000256" key="5">
    <source>
        <dbReference type="SAM" id="Phobius"/>
    </source>
</evidence>
<dbReference type="EMBL" id="AABFMV010000016">
    <property type="protein sequence ID" value="EAH1616593.1"/>
    <property type="molecule type" value="Genomic_DNA"/>
</dbReference>